<reference evidence="3 4" key="1">
    <citation type="submission" date="2023-11" db="EMBL/GenBank/DDBJ databases">
        <title>Analysis of the Genomes of Mucilaginibacter gossypii cycad 4 and M. sabulilitoris SNA2: microbes with the potential for plant growth promotion.</title>
        <authorList>
            <person name="Hirsch A.M."/>
            <person name="Humm E."/>
            <person name="Rubbi M."/>
            <person name="Del Vecchio G."/>
            <person name="Ha S.M."/>
            <person name="Pellegrini M."/>
            <person name="Gunsalus R.P."/>
        </authorList>
    </citation>
    <scope>NUCLEOTIDE SEQUENCE [LARGE SCALE GENOMIC DNA]</scope>
    <source>
        <strain evidence="3 4">SNA2</strain>
    </source>
</reference>
<feature type="chain" id="PRO_5046645307" evidence="1">
    <location>
        <begin position="27"/>
        <end position="151"/>
    </location>
</feature>
<dbReference type="Proteomes" id="UP001324380">
    <property type="component" value="Chromosome"/>
</dbReference>
<feature type="domain" description="DUF4440" evidence="2">
    <location>
        <begin position="37"/>
        <end position="142"/>
    </location>
</feature>
<gene>
    <name evidence="3" type="ORF">SNE25_25405</name>
</gene>
<dbReference type="RefSeq" id="WP_321561825.1">
    <property type="nucleotide sequence ID" value="NZ_CP139558.1"/>
</dbReference>
<keyword evidence="1" id="KW-0732">Signal</keyword>
<proteinExistence type="predicted"/>
<evidence type="ECO:0000256" key="1">
    <source>
        <dbReference type="SAM" id="SignalP"/>
    </source>
</evidence>
<dbReference type="Gene3D" id="3.10.450.50">
    <property type="match status" value="1"/>
</dbReference>
<sequence length="151" mass="16315">MKRSVLFKSLACLFIALVISKPKAFAQNSKSMTEVTTAVEHLRKAMVDADGATLDKLTSSELSYGHSSGKLQTKKEFVDDIVTGVSDFVSIDLTEQNIKIVGNTAIVRHVLSAATNDKGKGAGTVKLGILLVWVKNNSEWQLVARQAVKVP</sequence>
<dbReference type="SUPFAM" id="SSF54427">
    <property type="entry name" value="NTF2-like"/>
    <property type="match status" value="1"/>
</dbReference>
<keyword evidence="4" id="KW-1185">Reference proteome</keyword>
<name>A0ABZ0TNC1_9SPHI</name>
<dbReference type="EMBL" id="CP139558">
    <property type="protein sequence ID" value="WPU92665.1"/>
    <property type="molecule type" value="Genomic_DNA"/>
</dbReference>
<evidence type="ECO:0000259" key="2">
    <source>
        <dbReference type="Pfam" id="PF14534"/>
    </source>
</evidence>
<feature type="signal peptide" evidence="1">
    <location>
        <begin position="1"/>
        <end position="26"/>
    </location>
</feature>
<dbReference type="InterPro" id="IPR032710">
    <property type="entry name" value="NTF2-like_dom_sf"/>
</dbReference>
<protein>
    <submittedName>
        <fullName evidence="3">Nuclear transport factor 2 family protein</fullName>
    </submittedName>
</protein>
<evidence type="ECO:0000313" key="3">
    <source>
        <dbReference type="EMBL" id="WPU92665.1"/>
    </source>
</evidence>
<evidence type="ECO:0000313" key="4">
    <source>
        <dbReference type="Proteomes" id="UP001324380"/>
    </source>
</evidence>
<dbReference type="InterPro" id="IPR027843">
    <property type="entry name" value="DUF4440"/>
</dbReference>
<accession>A0ABZ0TNC1</accession>
<dbReference type="Pfam" id="PF14534">
    <property type="entry name" value="DUF4440"/>
    <property type="match status" value="1"/>
</dbReference>
<organism evidence="3 4">
    <name type="scientific">Mucilaginibacter sabulilitoris</name>
    <dbReference type="NCBI Taxonomy" id="1173583"/>
    <lineage>
        <taxon>Bacteria</taxon>
        <taxon>Pseudomonadati</taxon>
        <taxon>Bacteroidota</taxon>
        <taxon>Sphingobacteriia</taxon>
        <taxon>Sphingobacteriales</taxon>
        <taxon>Sphingobacteriaceae</taxon>
        <taxon>Mucilaginibacter</taxon>
    </lineage>
</organism>